<keyword evidence="3" id="KW-0472">Membrane</keyword>
<name>A0A4S8I0U5_9BACT</name>
<dbReference type="AlphaFoldDB" id="A0A4S8I0U5"/>
<keyword evidence="2 4" id="KW-0808">Transferase</keyword>
<evidence type="ECO:0000256" key="2">
    <source>
        <dbReference type="ARBA" id="ARBA00022679"/>
    </source>
</evidence>
<dbReference type="SUPFAM" id="SSF51161">
    <property type="entry name" value="Trimeric LpxA-like enzymes"/>
    <property type="match status" value="1"/>
</dbReference>
<dbReference type="OrthoDB" id="9814490at2"/>
<accession>A0A4S8I0U5</accession>
<dbReference type="EMBL" id="STFF01000001">
    <property type="protein sequence ID" value="THU41505.1"/>
    <property type="molecule type" value="Genomic_DNA"/>
</dbReference>
<sequence length="187" mass="20748">MKSPVVKQVNNALYKSTIDIGASKFKQILWYFVNVLFFKNSFIIISSLKVSLLKLFGAKIGKGIVIKPVVNIKYPWKLQIGDHSWIGEEVWIDNLSEVIIGNNVTISQGALLLTGSHDHTRTSFDFISYPIHLEDGVWIGARAVVFGGTTCQTHSILGINSVAEKDLKPYTIYKGNPAIPVLGRSIF</sequence>
<keyword evidence="3" id="KW-1133">Transmembrane helix</keyword>
<dbReference type="InterPro" id="IPR011004">
    <property type="entry name" value="Trimer_LpxA-like_sf"/>
</dbReference>
<keyword evidence="3" id="KW-0812">Transmembrane</keyword>
<evidence type="ECO:0000313" key="5">
    <source>
        <dbReference type="Proteomes" id="UP000306918"/>
    </source>
</evidence>
<evidence type="ECO:0000256" key="1">
    <source>
        <dbReference type="ARBA" id="ARBA00007274"/>
    </source>
</evidence>
<dbReference type="InterPro" id="IPR051159">
    <property type="entry name" value="Hexapeptide_acetyltransf"/>
</dbReference>
<comment type="caution">
    <text evidence="4">The sequence shown here is derived from an EMBL/GenBank/DDBJ whole genome shotgun (WGS) entry which is preliminary data.</text>
</comment>
<evidence type="ECO:0000313" key="4">
    <source>
        <dbReference type="EMBL" id="THU41505.1"/>
    </source>
</evidence>
<reference evidence="4 5" key="1">
    <citation type="submission" date="2019-04" db="EMBL/GenBank/DDBJ databases">
        <title>Niastella caeni sp. nov., isolated from activated sludge.</title>
        <authorList>
            <person name="Sheng M."/>
        </authorList>
    </citation>
    <scope>NUCLEOTIDE SEQUENCE [LARGE SCALE GENOMIC DNA]</scope>
    <source>
        <strain evidence="4 5">HX-2-15</strain>
    </source>
</reference>
<gene>
    <name evidence="4" type="primary">wcaF</name>
    <name evidence="4" type="ORF">FAM09_05200</name>
</gene>
<protein>
    <submittedName>
        <fullName evidence="4">Colanic acid biosynthesis acetyltransferase WcaF</fullName>
    </submittedName>
</protein>
<dbReference type="GO" id="GO:0008374">
    <property type="term" value="F:O-acyltransferase activity"/>
    <property type="evidence" value="ECO:0007669"/>
    <property type="project" value="TreeGrafter"/>
</dbReference>
<organism evidence="4 5">
    <name type="scientific">Niastella caeni</name>
    <dbReference type="NCBI Taxonomy" id="2569763"/>
    <lineage>
        <taxon>Bacteria</taxon>
        <taxon>Pseudomonadati</taxon>
        <taxon>Bacteroidota</taxon>
        <taxon>Chitinophagia</taxon>
        <taxon>Chitinophagales</taxon>
        <taxon>Chitinophagaceae</taxon>
        <taxon>Niastella</taxon>
    </lineage>
</organism>
<dbReference type="RefSeq" id="WP_136575994.1">
    <property type="nucleotide sequence ID" value="NZ_STFF01000001.1"/>
</dbReference>
<keyword evidence="5" id="KW-1185">Reference proteome</keyword>
<dbReference type="CDD" id="cd05825">
    <property type="entry name" value="LbH_wcaF_like"/>
    <property type="match status" value="1"/>
</dbReference>
<comment type="similarity">
    <text evidence="1">Belongs to the transferase hexapeptide repeat family.</text>
</comment>
<dbReference type="Gene3D" id="2.160.10.10">
    <property type="entry name" value="Hexapeptide repeat proteins"/>
    <property type="match status" value="1"/>
</dbReference>
<dbReference type="GO" id="GO:0005829">
    <property type="term" value="C:cytosol"/>
    <property type="evidence" value="ECO:0007669"/>
    <property type="project" value="TreeGrafter"/>
</dbReference>
<dbReference type="Proteomes" id="UP000306918">
    <property type="component" value="Unassembled WGS sequence"/>
</dbReference>
<dbReference type="PANTHER" id="PTHR23416">
    <property type="entry name" value="SIALIC ACID SYNTHASE-RELATED"/>
    <property type="match status" value="1"/>
</dbReference>
<feature type="transmembrane region" description="Helical" evidence="3">
    <location>
        <begin position="28"/>
        <end position="52"/>
    </location>
</feature>
<evidence type="ECO:0000256" key="3">
    <source>
        <dbReference type="SAM" id="Phobius"/>
    </source>
</evidence>
<dbReference type="NCBIfam" id="NF007797">
    <property type="entry name" value="PRK10502.1"/>
    <property type="match status" value="1"/>
</dbReference>
<dbReference type="PANTHER" id="PTHR23416:SF23">
    <property type="entry name" value="ACETYLTRANSFERASE C18B11.09C-RELATED"/>
    <property type="match status" value="1"/>
</dbReference>
<proteinExistence type="inferred from homology"/>